<evidence type="ECO:0000313" key="5">
    <source>
        <dbReference type="Proteomes" id="UP000671399"/>
    </source>
</evidence>
<evidence type="ECO:0000313" key="4">
    <source>
        <dbReference type="EMBL" id="MBO4165491.1"/>
    </source>
</evidence>
<evidence type="ECO:0000259" key="3">
    <source>
        <dbReference type="Pfam" id="PF08990"/>
    </source>
</evidence>
<proteinExistence type="predicted"/>
<evidence type="ECO:0000256" key="2">
    <source>
        <dbReference type="SAM" id="MobiDB-lite"/>
    </source>
</evidence>
<dbReference type="InterPro" id="IPR036299">
    <property type="entry name" value="Polyketide_synth_docking_sf"/>
</dbReference>
<keyword evidence="1" id="KW-0511">Multifunctional enzyme</keyword>
<organism evidence="4 5">
    <name type="scientific">Micromonospora antibiotica</name>
    <dbReference type="NCBI Taxonomy" id="2807623"/>
    <lineage>
        <taxon>Bacteria</taxon>
        <taxon>Bacillati</taxon>
        <taxon>Actinomycetota</taxon>
        <taxon>Actinomycetes</taxon>
        <taxon>Micromonosporales</taxon>
        <taxon>Micromonosporaceae</taxon>
        <taxon>Micromonospora</taxon>
    </lineage>
</organism>
<dbReference type="EMBL" id="JAGFWR010000059">
    <property type="protein sequence ID" value="MBO4165491.1"/>
    <property type="molecule type" value="Genomic_DNA"/>
</dbReference>
<dbReference type="Proteomes" id="UP000671399">
    <property type="component" value="Unassembled WGS sequence"/>
</dbReference>
<dbReference type="Pfam" id="PF08990">
    <property type="entry name" value="Docking"/>
    <property type="match status" value="1"/>
</dbReference>
<dbReference type="Gene3D" id="6.10.40.10">
    <property type="match status" value="1"/>
</dbReference>
<evidence type="ECO:0000256" key="1">
    <source>
        <dbReference type="ARBA" id="ARBA00023268"/>
    </source>
</evidence>
<feature type="region of interest" description="Disordered" evidence="2">
    <location>
        <begin position="1"/>
        <end position="31"/>
    </location>
</feature>
<dbReference type="SUPFAM" id="SSF101173">
    <property type="entry name" value="Docking domain B of the erythromycin polyketide synthase (DEBS)"/>
    <property type="match status" value="1"/>
</dbReference>
<name>A0ABS3VIN0_9ACTN</name>
<sequence length="73" mass="8067">MPEQRHLRARAGLIPASLDSPPTGRVGRVPASLAPGKACPVSNSEDKFREYLKRATVDLRQTRARLAEVEEQD</sequence>
<reference evidence="4 5" key="1">
    <citation type="submission" date="2021-03" db="EMBL/GenBank/DDBJ databases">
        <authorList>
            <person name="Lee D.-H."/>
        </authorList>
    </citation>
    <scope>NUCLEOTIDE SEQUENCE [LARGE SCALE GENOMIC DNA]</scope>
    <source>
        <strain evidence="4 5">MMS20-R2-23</strain>
    </source>
</reference>
<dbReference type="InterPro" id="IPR015083">
    <property type="entry name" value="NorB/c/GfsB-D-like_docking"/>
</dbReference>
<keyword evidence="5" id="KW-1185">Reference proteome</keyword>
<feature type="non-terminal residue" evidence="4">
    <location>
        <position position="73"/>
    </location>
</feature>
<comment type="caution">
    <text evidence="4">The sequence shown here is derived from an EMBL/GenBank/DDBJ whole genome shotgun (WGS) entry which is preliminary data.</text>
</comment>
<gene>
    <name evidence="4" type="ORF">JQN83_32550</name>
</gene>
<protein>
    <submittedName>
        <fullName evidence="4">Polyketide synthase docking domain-containing protein</fullName>
    </submittedName>
</protein>
<accession>A0ABS3VIN0</accession>
<feature type="domain" description="Polyketide synthase NorB/C/GfsB-E-like docking" evidence="3">
    <location>
        <begin position="44"/>
        <end position="71"/>
    </location>
</feature>